<dbReference type="InterPro" id="IPR029069">
    <property type="entry name" value="HotDog_dom_sf"/>
</dbReference>
<organism evidence="1 2">
    <name type="scientific">Durusdinium trenchii</name>
    <dbReference type="NCBI Taxonomy" id="1381693"/>
    <lineage>
        <taxon>Eukaryota</taxon>
        <taxon>Sar</taxon>
        <taxon>Alveolata</taxon>
        <taxon>Dinophyceae</taxon>
        <taxon>Suessiales</taxon>
        <taxon>Symbiodiniaceae</taxon>
        <taxon>Durusdinium</taxon>
    </lineage>
</organism>
<reference evidence="1 2" key="1">
    <citation type="submission" date="2024-02" db="EMBL/GenBank/DDBJ databases">
        <authorList>
            <person name="Chen Y."/>
            <person name="Shah S."/>
            <person name="Dougan E. K."/>
            <person name="Thang M."/>
            <person name="Chan C."/>
        </authorList>
    </citation>
    <scope>NUCLEOTIDE SEQUENCE [LARGE SCALE GENOMIC DNA]</scope>
</reference>
<dbReference type="EMBL" id="CAXAMM010006335">
    <property type="protein sequence ID" value="CAK9010727.1"/>
    <property type="molecule type" value="Genomic_DNA"/>
</dbReference>
<sequence length="436" mass="46659">MELSPTIATVLARYPDVTPSSLNFPADAAEWTEKEVDLFIGSGGFLKPKRKKAADPPTAQSAPAIAAQAAAAEPIAPAIALDSVARAEGAVLIGYASNADRPAEVVSTPGVATLPELPLTSWHEGAYWAPYATYMEDVGEKGLRLTAALNKCERFRNVGLKKGAGFTLNALKEKFGAGILLREFALEMTLAAPSDIMSLLWVSLRLELPCSPFMPMYQVMVPEGSTTPVCKGVFGMLMLNTATMSVLNDNRIYEEVAAPLRKAFNLNKPNGSEGVPKFPRIYPSRGSPFRPTQLLGCSYTIMPSDCDMYRVIFHPQMVAVCEKVNYAVGAPFCGTPAVAIYANLAKPAGVDDQFDVRVFVEATAQQHRVLYLFSAAGVGVMTAFLVYGAPPGQLFSEDITACGAPKFGALETFGRAVAPTPPAPDKSMDLTRCSRS</sequence>
<protein>
    <submittedName>
        <fullName evidence="1">ADP-ribosylation factor</fullName>
    </submittedName>
</protein>
<dbReference type="SUPFAM" id="SSF54637">
    <property type="entry name" value="Thioesterase/thiol ester dehydrase-isomerase"/>
    <property type="match status" value="1"/>
</dbReference>
<evidence type="ECO:0000313" key="1">
    <source>
        <dbReference type="EMBL" id="CAK9010727.1"/>
    </source>
</evidence>
<accession>A0ABP0J8P5</accession>
<gene>
    <name evidence="1" type="ORF">SCF082_LOCUS10799</name>
</gene>
<dbReference type="Proteomes" id="UP001642464">
    <property type="component" value="Unassembled WGS sequence"/>
</dbReference>
<evidence type="ECO:0000313" key="2">
    <source>
        <dbReference type="Proteomes" id="UP001642464"/>
    </source>
</evidence>
<proteinExistence type="predicted"/>
<comment type="caution">
    <text evidence="1">The sequence shown here is derived from an EMBL/GenBank/DDBJ whole genome shotgun (WGS) entry which is preliminary data.</text>
</comment>
<name>A0ABP0J8P5_9DINO</name>
<keyword evidence="2" id="KW-1185">Reference proteome</keyword>